<dbReference type="InterPro" id="IPR002126">
    <property type="entry name" value="Cadherin-like_dom"/>
</dbReference>
<keyword evidence="4" id="KW-0732">Signal</keyword>
<dbReference type="FunFam" id="2.60.40.60:FF:000026">
    <property type="entry name" value="FAT atypical cadherin 1"/>
    <property type="match status" value="1"/>
</dbReference>
<evidence type="ECO:0000256" key="1">
    <source>
        <dbReference type="ARBA" id="ARBA00004167"/>
    </source>
</evidence>
<feature type="domain" description="Cadherin" evidence="13">
    <location>
        <begin position="436"/>
        <end position="536"/>
    </location>
</feature>
<dbReference type="GO" id="GO:0098609">
    <property type="term" value="P:cell-cell adhesion"/>
    <property type="evidence" value="ECO:0000318"/>
    <property type="project" value="GO_Central"/>
</dbReference>
<feature type="non-terminal residue" evidence="14">
    <location>
        <position position="1888"/>
    </location>
</feature>
<evidence type="ECO:0000256" key="2">
    <source>
        <dbReference type="ARBA" id="ARBA00022536"/>
    </source>
</evidence>
<feature type="domain" description="Cadherin" evidence="13">
    <location>
        <begin position="734"/>
        <end position="837"/>
    </location>
</feature>
<evidence type="ECO:0000256" key="5">
    <source>
        <dbReference type="ARBA" id="ARBA00022737"/>
    </source>
</evidence>
<feature type="domain" description="Cadherin" evidence="13">
    <location>
        <begin position="939"/>
        <end position="1038"/>
    </location>
</feature>
<keyword evidence="7" id="KW-0130">Cell adhesion</keyword>
<dbReference type="EMBL" id="DS469527">
    <property type="protein sequence ID" value="EDO46418.1"/>
    <property type="molecule type" value="Genomic_DNA"/>
</dbReference>
<feature type="non-terminal residue" evidence="14">
    <location>
        <position position="1"/>
    </location>
</feature>
<proteinExistence type="predicted"/>
<dbReference type="PRINTS" id="PR00205">
    <property type="entry name" value="CADHERIN"/>
</dbReference>
<dbReference type="Pfam" id="PF00028">
    <property type="entry name" value="Cadherin"/>
    <property type="match status" value="15"/>
</dbReference>
<evidence type="ECO:0000313" key="14">
    <source>
        <dbReference type="EMBL" id="EDO46418.1"/>
    </source>
</evidence>
<evidence type="ECO:0000256" key="9">
    <source>
        <dbReference type="ARBA" id="ARBA00023136"/>
    </source>
</evidence>
<protein>
    <recommendedName>
        <fullName evidence="13">Cadherin domain-containing protein</fullName>
    </recommendedName>
</protein>
<feature type="domain" description="Cadherin" evidence="13">
    <location>
        <begin position="328"/>
        <end position="435"/>
    </location>
</feature>
<name>A7RQ21_NEMVE</name>
<feature type="domain" description="Cadherin" evidence="13">
    <location>
        <begin position="226"/>
        <end position="327"/>
    </location>
</feature>
<dbReference type="FunFam" id="2.60.40.60:FF:000116">
    <property type="entry name" value="Dachsous cadherin-related 2"/>
    <property type="match status" value="1"/>
</dbReference>
<evidence type="ECO:0000256" key="3">
    <source>
        <dbReference type="ARBA" id="ARBA00022692"/>
    </source>
</evidence>
<dbReference type="Proteomes" id="UP000001593">
    <property type="component" value="Unassembled WGS sequence"/>
</dbReference>
<feature type="domain" description="Cadherin" evidence="13">
    <location>
        <begin position="16"/>
        <end position="114"/>
    </location>
</feature>
<dbReference type="InterPro" id="IPR015919">
    <property type="entry name" value="Cadherin-like_sf"/>
</dbReference>
<dbReference type="SMART" id="SM00112">
    <property type="entry name" value="CA"/>
    <property type="match status" value="17"/>
</dbReference>
<feature type="domain" description="Cadherin" evidence="13">
    <location>
        <begin position="1261"/>
        <end position="1366"/>
    </location>
</feature>
<keyword evidence="6 12" id="KW-0106">Calcium</keyword>
<dbReference type="Gene3D" id="2.60.40.60">
    <property type="entry name" value="Cadherins"/>
    <property type="match status" value="19"/>
</dbReference>
<dbReference type="CDD" id="cd11304">
    <property type="entry name" value="Cadherin_repeat"/>
    <property type="match status" value="18"/>
</dbReference>
<feature type="domain" description="Cadherin" evidence="13">
    <location>
        <begin position="1574"/>
        <end position="1722"/>
    </location>
</feature>
<feature type="domain" description="Cadherin" evidence="13">
    <location>
        <begin position="1472"/>
        <end position="1573"/>
    </location>
</feature>
<evidence type="ECO:0000256" key="6">
    <source>
        <dbReference type="ARBA" id="ARBA00022837"/>
    </source>
</evidence>
<dbReference type="FunFam" id="2.60.40.60:FF:000020">
    <property type="entry name" value="Dachsous cadherin-related 1b"/>
    <property type="match status" value="5"/>
</dbReference>
<evidence type="ECO:0000256" key="12">
    <source>
        <dbReference type="PROSITE-ProRule" id="PRU00043"/>
    </source>
</evidence>
<feature type="domain" description="Cadherin" evidence="13">
    <location>
        <begin position="1723"/>
        <end position="1829"/>
    </location>
</feature>
<evidence type="ECO:0000256" key="10">
    <source>
        <dbReference type="ARBA" id="ARBA00023157"/>
    </source>
</evidence>
<keyword evidence="8" id="KW-1133">Transmembrane helix</keyword>
<feature type="domain" description="Cadherin" evidence="13">
    <location>
        <begin position="115"/>
        <end position="223"/>
    </location>
</feature>
<feature type="domain" description="Cadherin" evidence="13">
    <location>
        <begin position="1040"/>
        <end position="1151"/>
    </location>
</feature>
<keyword evidence="11" id="KW-0325">Glycoprotein</keyword>
<keyword evidence="9" id="KW-0472">Membrane</keyword>
<evidence type="ECO:0000256" key="11">
    <source>
        <dbReference type="ARBA" id="ARBA00023180"/>
    </source>
</evidence>
<keyword evidence="5" id="KW-0677">Repeat</keyword>
<dbReference type="FunFam" id="2.60.40.60:FF:000024">
    <property type="entry name" value="FAT atypical cadherin 3"/>
    <property type="match status" value="1"/>
</dbReference>
<evidence type="ECO:0000259" key="13">
    <source>
        <dbReference type="PROSITE" id="PS50268"/>
    </source>
</evidence>
<sequence>VIVRVLDGNNNDPIFQQSSYWVALPEGSPIGTELLRVTAEDLDSGSNADVKYQSSNDIFAVDETTGTITLQYQASRNKKYSFTVTAFDQGKPSRSSVATVYVSIHSFSDSPPVFRKSTYEKRIPENFALKRGIVRVEALANGGGAGGELRYYLVGGDPQSQFNVDRLTGELSLKKPLDYEKVASYRLRIRAVQKTWRPNMPELPAEATVLITVTDINDNAPRFAIPREPLVTSIHQFRPAGTTVTKVTAYDQDSGSHALVKYGLENADSFPFTITPQTGVIKTTAELRHFERDFYAFVVTATDSTPPFHKVTANIQLGDVNDNPPLFAQPVYKVFVRENLQGGHVIGQFAARDPDKGANARVTYSIINFEDSRSDNLFSIHPFTGVLTALSTLDREDLSRHILTIQAKDTGVPRMSGLAQIVIIVDDVNDHAPRFSSGSFHVEIPLNTPPDSRVFQARALDPDGGHNGLVRYSIIQGNKQGYFSINHIDGSLFLDEKLTTLEPIDIKVTRDMGQPERSSTADIRIFIHVQAGPPQFLSSPFVGNVTENEPKGAFVVHISAASLDPVMYSIVSGNEAGNFRLHPGVGWLTTVRPLDNEKQSRYKIIVMAMDLKNRVSKVEVIVNVLNVNDNKPKFVNIRNGIIEGNVLKDVAVGSRVMVIDAVDADRSDILSYRIEDEKARRYFSVNNEGVVTSTRVLRDLDSPYLFKVSVSDNGKPPMVAQAMARVVLLKYQPQQDQQRTSIQESAALGTRVFTLLTAKPIRNARYSIVSPLETKFRVDPYSGDVRVRSGLDYETVKTHRFTAEARNTRDNTDYANIDSEADVKIVLRDLNDNPPEFFELSYRDTLPESAPVGTTVLSVTARDLDSGVNGQFHYFVESQFFSVDPYTGWITTKRPLDFETNPTHSFLVVAQDSGNPARNGTARVIVELTNVNDNAPRFSQSLYNVFVAEDAGSDQLVATVQATDKDNDPVTYSIASGDNTTNFVINNKTGVIKLVSNRKPELIGPYYTMNISASDGLHVSQAMVIVAIQDVNNHKPVFTDCASYHPVVMEDDPPNTFVMQVHADDQDTGANGEVIYSIEKPPGALSYFAIDDKTGIVTTLQSFDREEKPVYQIRIIGRDGGLGSSRGAERLMGVCQVDIRIGDKNDHDPVFQNKQYEATIKEDFEVGRSVLHVSATDADAGSNAKLTYSIQPQNDYFAIDRATGTVTSKMSLLSEAKSEGQSSRVISFNVVANDNGNVSRKTVTLVRITVLDLGNDPPVFSQGVYVVTVREDIAIGSSLIQLSASTKTNKLIYYSIVPGNVPSSNNPPRFQIRISKGIVWNSHRLDHKETSNFSLTIRAETTDPPMSAFANLKIFLEDVNDNPPEFVMPRYQGHVSENAPIGSSVLQVSARDRDSGENGRVTYSFVQDKDSDKFGLDENTGLVTTREEFDREAQGRYTLALKARDNGSPQKTTDTIVEIIITDENDNPPIFEEKVYNISVLESAASGMELLKVSAVDRDFGVNARVSYYISEGNINGAFEVNREFGTIRLAGTLDRENVDHYKLTLTAKDGKYSGEATVNVYVLDINDNNPKFEKSHYRVNVSENRPAGTLVVKLRASDPDLGESGKFLYDISGQGLMIVGDVNDNKPRFPDEPYIGHVMENLKAGASVMTMSAVDIDDPDVGNNAVMTDTGVIRTRRMLDREKRSSYDIVVAATDGGDPPQEGKVKVKVIVDDANDQHPQFTKRVFAAKISESAALGSTVATVSATDRDEGVNAKLKYSLEYEAKEERPFRIDETTGEIILALTLDYETKRNYRLKVKVRDSGVPLSFSDTASLTVEVLDANDRAPRFEPLSYSAVVREDVDIGERLLRLEVTDPDSDSQNGGPFKFGISGNEKNLFELTEDGVLKT</sequence>
<gene>
    <name evidence="14" type="ORF">NEMVEDRAFT_v1g89517</name>
</gene>
<dbReference type="GO" id="GO:0005509">
    <property type="term" value="F:calcium ion binding"/>
    <property type="evidence" value="ECO:0000318"/>
    <property type="project" value="GO_Central"/>
</dbReference>
<dbReference type="InParanoid" id="A7RQ21"/>
<feature type="domain" description="Cadherin" evidence="13">
    <location>
        <begin position="838"/>
        <end position="938"/>
    </location>
</feature>
<feature type="domain" description="Cadherin" evidence="13">
    <location>
        <begin position="537"/>
        <end position="634"/>
    </location>
</feature>
<dbReference type="GO" id="GO:0005911">
    <property type="term" value="C:cell-cell junction"/>
    <property type="evidence" value="ECO:0000318"/>
    <property type="project" value="GO_Central"/>
</dbReference>
<feature type="domain" description="Cadherin" evidence="13">
    <location>
        <begin position="1367"/>
        <end position="1471"/>
    </location>
</feature>
<evidence type="ECO:0000256" key="7">
    <source>
        <dbReference type="ARBA" id="ARBA00022889"/>
    </source>
</evidence>
<feature type="domain" description="Cadherin" evidence="13">
    <location>
        <begin position="638"/>
        <end position="753"/>
    </location>
</feature>
<keyword evidence="3" id="KW-0812">Transmembrane</keyword>
<evidence type="ECO:0000256" key="8">
    <source>
        <dbReference type="ARBA" id="ARBA00022989"/>
    </source>
</evidence>
<dbReference type="PANTHER" id="PTHR24026:SF133">
    <property type="entry name" value="CADHERIN-RELATED FAMILY MEMBER 2"/>
    <property type="match status" value="1"/>
</dbReference>
<comment type="subcellular location">
    <subcellularLocation>
        <location evidence="1">Membrane</location>
        <topology evidence="1">Single-pass membrane protein</topology>
    </subcellularLocation>
</comment>
<feature type="domain" description="Cadherin" evidence="13">
    <location>
        <begin position="1830"/>
        <end position="1888"/>
    </location>
</feature>
<evidence type="ECO:0000313" key="15">
    <source>
        <dbReference type="Proteomes" id="UP000001593"/>
    </source>
</evidence>
<dbReference type="GO" id="GO:0007163">
    <property type="term" value="P:establishment or maintenance of cell polarity"/>
    <property type="evidence" value="ECO:0007669"/>
    <property type="project" value="UniProtKB-ARBA"/>
</dbReference>
<accession>A7RQ21</accession>
<evidence type="ECO:0000256" key="4">
    <source>
        <dbReference type="ARBA" id="ARBA00022729"/>
    </source>
</evidence>
<dbReference type="FunFam" id="2.60.40.60:FF:000015">
    <property type="entry name" value="FAT atypical cadherin 1"/>
    <property type="match status" value="2"/>
</dbReference>
<reference evidence="14 15" key="1">
    <citation type="journal article" date="2007" name="Science">
        <title>Sea anemone genome reveals ancestral eumetazoan gene repertoire and genomic organization.</title>
        <authorList>
            <person name="Putnam N.H."/>
            <person name="Srivastava M."/>
            <person name="Hellsten U."/>
            <person name="Dirks B."/>
            <person name="Chapman J."/>
            <person name="Salamov A."/>
            <person name="Terry A."/>
            <person name="Shapiro H."/>
            <person name="Lindquist E."/>
            <person name="Kapitonov V.V."/>
            <person name="Jurka J."/>
            <person name="Genikhovich G."/>
            <person name="Grigoriev I.V."/>
            <person name="Lucas S.M."/>
            <person name="Steele R.E."/>
            <person name="Finnerty J.R."/>
            <person name="Technau U."/>
            <person name="Martindale M.Q."/>
            <person name="Rokhsar D.S."/>
        </authorList>
    </citation>
    <scope>NUCLEOTIDE SEQUENCE [LARGE SCALE GENOMIC DNA]</scope>
    <source>
        <strain evidence="15">CH2 X CH6</strain>
    </source>
</reference>
<dbReference type="OMA" id="XVIETSD"/>
<dbReference type="PROSITE" id="PS50268">
    <property type="entry name" value="CADHERIN_2"/>
    <property type="match status" value="18"/>
</dbReference>
<dbReference type="GO" id="GO:0007156">
    <property type="term" value="P:homophilic cell adhesion via plasma membrane adhesion molecules"/>
    <property type="evidence" value="ECO:0007669"/>
    <property type="project" value="InterPro"/>
</dbReference>
<dbReference type="InterPro" id="IPR020894">
    <property type="entry name" value="Cadherin_CS"/>
</dbReference>
<feature type="domain" description="Cadherin" evidence="13">
    <location>
        <begin position="1152"/>
        <end position="1260"/>
    </location>
</feature>
<dbReference type="GO" id="GO:0005886">
    <property type="term" value="C:plasma membrane"/>
    <property type="evidence" value="ECO:0007669"/>
    <property type="project" value="InterPro"/>
</dbReference>
<keyword evidence="2" id="KW-0245">EGF-like domain</keyword>
<organism evidence="14 15">
    <name type="scientific">Nematostella vectensis</name>
    <name type="common">Starlet sea anemone</name>
    <dbReference type="NCBI Taxonomy" id="45351"/>
    <lineage>
        <taxon>Eukaryota</taxon>
        <taxon>Metazoa</taxon>
        <taxon>Cnidaria</taxon>
        <taxon>Anthozoa</taxon>
        <taxon>Hexacorallia</taxon>
        <taxon>Actiniaria</taxon>
        <taxon>Edwardsiidae</taxon>
        <taxon>Nematostella</taxon>
    </lineage>
</organism>
<dbReference type="PANTHER" id="PTHR24026">
    <property type="entry name" value="FAT ATYPICAL CADHERIN-RELATED"/>
    <property type="match status" value="1"/>
</dbReference>
<keyword evidence="15" id="KW-1185">Reference proteome</keyword>
<keyword evidence="10" id="KW-1015">Disulfide bond</keyword>
<dbReference type="SUPFAM" id="SSF49313">
    <property type="entry name" value="Cadherin-like"/>
    <property type="match status" value="19"/>
</dbReference>
<dbReference type="HOGENOM" id="CLU_001273_1_0_1"/>
<dbReference type="eggNOG" id="KOG1219">
    <property type="taxonomic scope" value="Eukaryota"/>
</dbReference>
<dbReference type="PROSITE" id="PS00232">
    <property type="entry name" value="CADHERIN_1"/>
    <property type="match status" value="6"/>
</dbReference>